<comment type="caution">
    <text evidence="2">The sequence shown here is derived from an EMBL/GenBank/DDBJ whole genome shotgun (WGS) entry which is preliminary data.</text>
</comment>
<sequence>MKLSESAYLDDSKAVRSPPTPTLRYPPKMEPGRRYESRSSNDEYRRIRHPNEGHPFVTSERGTERLDSATGHSFRSFTASNSSSSASGSDGTSTIMMRRCMITLYKNTVGRDPDEMAMEEINAVIHTEPDKRNLGNETRWMEKLKLHLIKQEKGNEAKRFMELYQKLKGMVWSTAC</sequence>
<evidence type="ECO:0000256" key="1">
    <source>
        <dbReference type="SAM" id="MobiDB-lite"/>
    </source>
</evidence>
<dbReference type="EMBL" id="LJIJ01000071">
    <property type="protein sequence ID" value="ODN03509.1"/>
    <property type="molecule type" value="Genomic_DNA"/>
</dbReference>
<dbReference type="Proteomes" id="UP000094527">
    <property type="component" value="Unassembled WGS sequence"/>
</dbReference>
<proteinExistence type="predicted"/>
<feature type="region of interest" description="Disordered" evidence="1">
    <location>
        <begin position="1"/>
        <end position="92"/>
    </location>
</feature>
<evidence type="ECO:0000313" key="3">
    <source>
        <dbReference type="Proteomes" id="UP000094527"/>
    </source>
</evidence>
<keyword evidence="3" id="KW-1185">Reference proteome</keyword>
<dbReference type="AlphaFoldDB" id="A0A1D2NE32"/>
<feature type="compositionally biased region" description="Low complexity" evidence="1">
    <location>
        <begin position="73"/>
        <end position="92"/>
    </location>
</feature>
<name>A0A1D2NE32_ORCCI</name>
<feature type="compositionally biased region" description="Basic and acidic residues" evidence="1">
    <location>
        <begin position="30"/>
        <end position="52"/>
    </location>
</feature>
<reference evidence="2 3" key="1">
    <citation type="journal article" date="2016" name="Genome Biol. Evol.">
        <title>Gene Family Evolution Reflects Adaptation to Soil Environmental Stressors in the Genome of the Collembolan Orchesella cincta.</title>
        <authorList>
            <person name="Faddeeva-Vakhrusheva A."/>
            <person name="Derks M.F."/>
            <person name="Anvar S.Y."/>
            <person name="Agamennone V."/>
            <person name="Suring W."/>
            <person name="Smit S."/>
            <person name="van Straalen N.M."/>
            <person name="Roelofs D."/>
        </authorList>
    </citation>
    <scope>NUCLEOTIDE SEQUENCE [LARGE SCALE GENOMIC DNA]</scope>
    <source>
        <tissue evidence="2">Mixed pool</tissue>
    </source>
</reference>
<organism evidence="2 3">
    <name type="scientific">Orchesella cincta</name>
    <name type="common">Springtail</name>
    <name type="synonym">Podura cincta</name>
    <dbReference type="NCBI Taxonomy" id="48709"/>
    <lineage>
        <taxon>Eukaryota</taxon>
        <taxon>Metazoa</taxon>
        <taxon>Ecdysozoa</taxon>
        <taxon>Arthropoda</taxon>
        <taxon>Hexapoda</taxon>
        <taxon>Collembola</taxon>
        <taxon>Entomobryomorpha</taxon>
        <taxon>Entomobryoidea</taxon>
        <taxon>Orchesellidae</taxon>
        <taxon>Orchesellinae</taxon>
        <taxon>Orchesella</taxon>
    </lineage>
</organism>
<protein>
    <submittedName>
        <fullName evidence="2">Uncharacterized protein</fullName>
    </submittedName>
</protein>
<gene>
    <name evidence="2" type="ORF">Ocin01_03153</name>
</gene>
<accession>A0A1D2NE32</accession>
<evidence type="ECO:0000313" key="2">
    <source>
        <dbReference type="EMBL" id="ODN03509.1"/>
    </source>
</evidence>